<proteinExistence type="predicted"/>
<organism evidence="3 4">
    <name type="scientific">Vagococcus fessus</name>
    <dbReference type="NCBI Taxonomy" id="120370"/>
    <lineage>
        <taxon>Bacteria</taxon>
        <taxon>Bacillati</taxon>
        <taxon>Bacillota</taxon>
        <taxon>Bacilli</taxon>
        <taxon>Lactobacillales</taxon>
        <taxon>Enterococcaceae</taxon>
        <taxon>Vagococcus</taxon>
    </lineage>
</organism>
<dbReference type="RefSeq" id="WP_126831696.1">
    <property type="nucleotide sequence ID" value="NZ_CBCRYB010000001.1"/>
</dbReference>
<dbReference type="PIRSF" id="PIRSF019083">
    <property type="entry name" value="UCP019083_VanZ"/>
    <property type="match status" value="1"/>
</dbReference>
<dbReference type="OrthoDB" id="291892at2"/>
<dbReference type="Pfam" id="PF04892">
    <property type="entry name" value="VanZ"/>
    <property type="match status" value="1"/>
</dbReference>
<feature type="transmembrane region" description="Helical" evidence="1">
    <location>
        <begin position="148"/>
        <end position="168"/>
    </location>
</feature>
<feature type="transmembrane region" description="Helical" evidence="1">
    <location>
        <begin position="87"/>
        <end position="104"/>
    </location>
</feature>
<accession>A0A430A8Q2</accession>
<feature type="transmembrane region" description="Helical" evidence="1">
    <location>
        <begin position="111"/>
        <end position="128"/>
    </location>
</feature>
<dbReference type="InterPro" id="IPR016747">
    <property type="entry name" value="Phosphotransbutyrylase"/>
</dbReference>
<dbReference type="EMBL" id="NGJY01000002">
    <property type="protein sequence ID" value="RSU03486.1"/>
    <property type="molecule type" value="Genomic_DNA"/>
</dbReference>
<feature type="domain" description="VanZ-like" evidence="2">
    <location>
        <begin position="20"/>
        <end position="163"/>
    </location>
</feature>
<evidence type="ECO:0000256" key="1">
    <source>
        <dbReference type="SAM" id="Phobius"/>
    </source>
</evidence>
<evidence type="ECO:0000313" key="4">
    <source>
        <dbReference type="Proteomes" id="UP000287101"/>
    </source>
</evidence>
<evidence type="ECO:0000259" key="2">
    <source>
        <dbReference type="Pfam" id="PF04892"/>
    </source>
</evidence>
<name>A0A430A8Q2_9ENTE</name>
<reference evidence="3 4" key="1">
    <citation type="submission" date="2017-05" db="EMBL/GenBank/DDBJ databases">
        <title>Vagococcus spp. assemblies.</title>
        <authorList>
            <person name="Gulvik C.A."/>
        </authorList>
    </citation>
    <scope>NUCLEOTIDE SEQUENCE [LARGE SCALE GENOMIC DNA]</scope>
    <source>
        <strain evidence="3 4">CCUG 41755</strain>
    </source>
</reference>
<dbReference type="AlphaFoldDB" id="A0A430A8Q2"/>
<dbReference type="NCBIfam" id="NF037970">
    <property type="entry name" value="vanZ_1"/>
    <property type="match status" value="1"/>
</dbReference>
<keyword evidence="1" id="KW-0472">Membrane</keyword>
<protein>
    <recommendedName>
        <fullName evidence="2">VanZ-like domain-containing protein</fullName>
    </recommendedName>
</protein>
<comment type="caution">
    <text evidence="3">The sequence shown here is derived from an EMBL/GenBank/DDBJ whole genome shotgun (WGS) entry which is preliminary data.</text>
</comment>
<keyword evidence="1" id="KW-1133">Transmembrane helix</keyword>
<keyword evidence="4" id="KW-1185">Reference proteome</keyword>
<keyword evidence="1" id="KW-0812">Transmembrane</keyword>
<dbReference type="Proteomes" id="UP000287101">
    <property type="component" value="Unassembled WGS sequence"/>
</dbReference>
<evidence type="ECO:0000313" key="3">
    <source>
        <dbReference type="EMBL" id="RSU03486.1"/>
    </source>
</evidence>
<dbReference type="InterPro" id="IPR006976">
    <property type="entry name" value="VanZ-like"/>
</dbReference>
<sequence length="174" mass="19115">MANSKKSKYVKNGSFYLGAALLVGFILFFSSSQTYEEQSQVGLLSKLLSGEPFKERLSQISFMYGGSPVSIEASGYAKFVEFFIRKAAHFMSFFLLSGALFLGLRPRLKNLFLTGVVSWLSATGYAALDECHQMITGGRSPMFQDVILDSIGAATAVIICMLVFTISANRKKRS</sequence>
<gene>
    <name evidence="3" type="ORF">CBF31_07175</name>
</gene>